<dbReference type="EMBL" id="LT670818">
    <property type="protein sequence ID" value="SHG40314.1"/>
    <property type="molecule type" value="Genomic_DNA"/>
</dbReference>
<dbReference type="AlphaFoldDB" id="A0A1M5JI94"/>
<accession>A0A1M5JI94</accession>
<reference evidence="1 2" key="1">
    <citation type="submission" date="2016-11" db="EMBL/GenBank/DDBJ databases">
        <authorList>
            <person name="Jaros S."/>
            <person name="Januszkiewicz K."/>
            <person name="Wedrychowicz H."/>
        </authorList>
    </citation>
    <scope>NUCLEOTIDE SEQUENCE [LARGE SCALE GENOMIC DNA]</scope>
    <source>
        <strain evidence="1 2">GAS242</strain>
    </source>
</reference>
<evidence type="ECO:0000313" key="2">
    <source>
        <dbReference type="Proteomes" id="UP000190675"/>
    </source>
</evidence>
<protein>
    <submittedName>
        <fullName evidence="1">Uncharacterized protein</fullName>
    </submittedName>
</protein>
<dbReference type="OrthoDB" id="8455928at2"/>
<evidence type="ECO:0000313" key="1">
    <source>
        <dbReference type="EMBL" id="SHG40314.1"/>
    </source>
</evidence>
<sequence>MSGALDLTEPRHLLTKLSYEIDTLAADPRNSYAAINALRDAYHLREWIWHGRLKKNPGLQAQITGRETKGAVAERECKWKEYVNRKCQNFSLIQELCNGSKHFRPKASDEVQATHHAGYGSPLFAYGAGVLGYGVDGLFVQVKAGHIVSVTHLLESAHDFWIKLFERSPQLG</sequence>
<name>A0A1M5JI94_9BRAD</name>
<dbReference type="RefSeq" id="WP_079566035.1">
    <property type="nucleotide sequence ID" value="NZ_LT670818.1"/>
</dbReference>
<dbReference type="Proteomes" id="UP000190675">
    <property type="component" value="Chromosome I"/>
</dbReference>
<proteinExistence type="predicted"/>
<organism evidence="1 2">
    <name type="scientific">Bradyrhizobium erythrophlei</name>
    <dbReference type="NCBI Taxonomy" id="1437360"/>
    <lineage>
        <taxon>Bacteria</taxon>
        <taxon>Pseudomonadati</taxon>
        <taxon>Pseudomonadota</taxon>
        <taxon>Alphaproteobacteria</taxon>
        <taxon>Hyphomicrobiales</taxon>
        <taxon>Nitrobacteraceae</taxon>
        <taxon>Bradyrhizobium</taxon>
    </lineage>
</organism>
<gene>
    <name evidence="1" type="ORF">SAMN05444169_2252</name>
</gene>